<sequence>MSEELVLYTVRPPRLADAPQLGELHVQVWRQAYAGIMSEEYLAGLRPADRAERWRAIAAEEAEGVAAADGKVTRVAQHPDGRLVGFATVAPARDDEPPVPLELWAINVLAEFHGTGAAGQLLAATLGDRSAYLWVVEGNQRAIAFYRKHGFELDGERAVHDASGTPEVRMVRRPA</sequence>
<dbReference type="GO" id="GO:0016747">
    <property type="term" value="F:acyltransferase activity, transferring groups other than amino-acyl groups"/>
    <property type="evidence" value="ECO:0007669"/>
    <property type="project" value="InterPro"/>
</dbReference>
<gene>
    <name evidence="2" type="ORF">FB554_0627</name>
</gene>
<dbReference type="InterPro" id="IPR016181">
    <property type="entry name" value="Acyl_CoA_acyltransferase"/>
</dbReference>
<evidence type="ECO:0000313" key="3">
    <source>
        <dbReference type="Proteomes" id="UP000318336"/>
    </source>
</evidence>
<dbReference type="SUPFAM" id="SSF55729">
    <property type="entry name" value="Acyl-CoA N-acyltransferases (Nat)"/>
    <property type="match status" value="1"/>
</dbReference>
<accession>A0A542X9I7</accession>
<organism evidence="2 3">
    <name type="scientific">Barrientosiimonas humi</name>
    <dbReference type="NCBI Taxonomy" id="999931"/>
    <lineage>
        <taxon>Bacteria</taxon>
        <taxon>Bacillati</taxon>
        <taxon>Actinomycetota</taxon>
        <taxon>Actinomycetes</taxon>
        <taxon>Micrococcales</taxon>
        <taxon>Dermacoccaceae</taxon>
        <taxon>Barrientosiimonas</taxon>
    </lineage>
</organism>
<dbReference type="Pfam" id="PF13508">
    <property type="entry name" value="Acetyltransf_7"/>
    <property type="match status" value="1"/>
</dbReference>
<name>A0A542X9I7_9MICO</name>
<reference evidence="2 3" key="1">
    <citation type="submission" date="2019-06" db="EMBL/GenBank/DDBJ databases">
        <title>Sequencing the genomes of 1000 actinobacteria strains.</title>
        <authorList>
            <person name="Klenk H.-P."/>
        </authorList>
    </citation>
    <scope>NUCLEOTIDE SEQUENCE [LARGE SCALE GENOMIC DNA]</scope>
    <source>
        <strain evidence="2 3">DSM 24617</strain>
    </source>
</reference>
<evidence type="ECO:0000259" key="1">
    <source>
        <dbReference type="PROSITE" id="PS51186"/>
    </source>
</evidence>
<comment type="caution">
    <text evidence="2">The sequence shown here is derived from an EMBL/GenBank/DDBJ whole genome shotgun (WGS) entry which is preliminary data.</text>
</comment>
<dbReference type="OrthoDB" id="5243635at2"/>
<dbReference type="AlphaFoldDB" id="A0A542X9I7"/>
<feature type="domain" description="N-acetyltransferase" evidence="1">
    <location>
        <begin position="8"/>
        <end position="175"/>
    </location>
</feature>
<protein>
    <submittedName>
        <fullName evidence="2">Acetyltransferase (GNAT) family protein</fullName>
    </submittedName>
</protein>
<proteinExistence type="predicted"/>
<keyword evidence="2" id="KW-0808">Transferase</keyword>
<keyword evidence="3" id="KW-1185">Reference proteome</keyword>
<evidence type="ECO:0000313" key="2">
    <source>
        <dbReference type="EMBL" id="TQL32501.1"/>
    </source>
</evidence>
<dbReference type="EMBL" id="VFOK01000001">
    <property type="protein sequence ID" value="TQL32501.1"/>
    <property type="molecule type" value="Genomic_DNA"/>
</dbReference>
<dbReference type="Proteomes" id="UP000318336">
    <property type="component" value="Unassembled WGS sequence"/>
</dbReference>
<dbReference type="Gene3D" id="3.40.630.30">
    <property type="match status" value="1"/>
</dbReference>
<dbReference type="RefSeq" id="WP_142004587.1">
    <property type="nucleotide sequence ID" value="NZ_CAJTBP010000001.1"/>
</dbReference>
<dbReference type="InterPro" id="IPR000182">
    <property type="entry name" value="GNAT_dom"/>
</dbReference>
<dbReference type="PROSITE" id="PS51186">
    <property type="entry name" value="GNAT"/>
    <property type="match status" value="1"/>
</dbReference>